<keyword evidence="5" id="KW-0472">Membrane</keyword>
<dbReference type="Proteomes" id="UP001412067">
    <property type="component" value="Unassembled WGS sequence"/>
</dbReference>
<dbReference type="Gene3D" id="1.20.5.110">
    <property type="match status" value="2"/>
</dbReference>
<dbReference type="InterPro" id="IPR000727">
    <property type="entry name" value="T_SNARE_dom"/>
</dbReference>
<evidence type="ECO:0000256" key="3">
    <source>
        <dbReference type="ARBA" id="ARBA00022448"/>
    </source>
</evidence>
<dbReference type="EMBL" id="JBBWWR010000009">
    <property type="protein sequence ID" value="KAK8961905.1"/>
    <property type="molecule type" value="Genomic_DNA"/>
</dbReference>
<keyword evidence="4" id="KW-0653">Protein transport</keyword>
<evidence type="ECO:0000256" key="6">
    <source>
        <dbReference type="SAM" id="MobiDB-lite"/>
    </source>
</evidence>
<name>A0ABR2MD57_9ASPA</name>
<feature type="region of interest" description="Disordered" evidence="6">
    <location>
        <begin position="18"/>
        <end position="60"/>
    </location>
</feature>
<feature type="compositionally biased region" description="Basic and acidic residues" evidence="6">
    <location>
        <begin position="187"/>
        <end position="198"/>
    </location>
</feature>
<comment type="caution">
    <text evidence="8">The sequence shown here is derived from an EMBL/GenBank/DDBJ whole genome shotgun (WGS) entry which is preliminary data.</text>
</comment>
<dbReference type="CDD" id="cd15841">
    <property type="entry name" value="SNARE_Qc"/>
    <property type="match status" value="1"/>
</dbReference>
<comment type="subcellular location">
    <subcellularLocation>
        <location evidence="1">Membrane</location>
    </subcellularLocation>
</comment>
<feature type="compositionally biased region" description="Basic and acidic residues" evidence="6">
    <location>
        <begin position="21"/>
        <end position="38"/>
    </location>
</feature>
<sequence length="290" mass="32262">MLKESPLVTVMSLVSLSRTPNSKERTQCSDKNHFDSSSKHKHNLRSARASSSPAIRSPWPGLNGKSEVVLDINKSELGLQGPGLREDRTLEELEKHAVREAEETTKKINCCLKAAEVIGEDASWTLANLNQQGQQITRTHATAASIDHDLSRGEKLLGSLGGIFSKPWKPVKSRKIQGPVLMRADSLTRRGNHMEQRQKLGLTPRSQSNPRQIRAEPPSTLGRVELEKEKQEAALSGLSNLVVELKTMAVDIGDKINSQNKALDRMQTDVDELNFRMKGANIRARQLLRR</sequence>
<dbReference type="PANTHER" id="PTHR19305:SF9">
    <property type="entry name" value="SYNAPTOSOMAL-ASSOCIATED PROTEIN 29"/>
    <property type="match status" value="1"/>
</dbReference>
<proteinExistence type="inferred from homology"/>
<dbReference type="PANTHER" id="PTHR19305">
    <property type="entry name" value="SYNAPTOSOMAL ASSOCIATED PROTEIN"/>
    <property type="match status" value="1"/>
</dbReference>
<feature type="region of interest" description="Disordered" evidence="6">
    <location>
        <begin position="187"/>
        <end position="219"/>
    </location>
</feature>
<gene>
    <name evidence="8" type="ORF">KSP40_PGU005223</name>
</gene>
<dbReference type="SUPFAM" id="SSF58038">
    <property type="entry name" value="SNARE fusion complex"/>
    <property type="match status" value="2"/>
</dbReference>
<dbReference type="CDD" id="cd15861">
    <property type="entry name" value="SNARE_SNAP25N_23N_29N_SEC9N"/>
    <property type="match status" value="1"/>
</dbReference>
<dbReference type="PROSITE" id="PS50192">
    <property type="entry name" value="T_SNARE"/>
    <property type="match status" value="1"/>
</dbReference>
<evidence type="ECO:0000313" key="8">
    <source>
        <dbReference type="EMBL" id="KAK8961905.1"/>
    </source>
</evidence>
<keyword evidence="9" id="KW-1185">Reference proteome</keyword>
<accession>A0ABR2MD57</accession>
<protein>
    <recommendedName>
        <fullName evidence="7">t-SNARE coiled-coil homology domain-containing protein</fullName>
    </recommendedName>
</protein>
<feature type="compositionally biased region" description="Low complexity" evidence="6">
    <location>
        <begin position="46"/>
        <end position="60"/>
    </location>
</feature>
<reference evidence="8 9" key="1">
    <citation type="journal article" date="2022" name="Nat. Plants">
        <title>Genomes of leafy and leafless Platanthera orchids illuminate the evolution of mycoheterotrophy.</title>
        <authorList>
            <person name="Li M.H."/>
            <person name="Liu K.W."/>
            <person name="Li Z."/>
            <person name="Lu H.C."/>
            <person name="Ye Q.L."/>
            <person name="Zhang D."/>
            <person name="Wang J.Y."/>
            <person name="Li Y.F."/>
            <person name="Zhong Z.M."/>
            <person name="Liu X."/>
            <person name="Yu X."/>
            <person name="Liu D.K."/>
            <person name="Tu X.D."/>
            <person name="Liu B."/>
            <person name="Hao Y."/>
            <person name="Liao X.Y."/>
            <person name="Jiang Y.T."/>
            <person name="Sun W.H."/>
            <person name="Chen J."/>
            <person name="Chen Y.Q."/>
            <person name="Ai Y."/>
            <person name="Zhai J.W."/>
            <person name="Wu S.S."/>
            <person name="Zhou Z."/>
            <person name="Hsiao Y.Y."/>
            <person name="Wu W.L."/>
            <person name="Chen Y.Y."/>
            <person name="Lin Y.F."/>
            <person name="Hsu J.L."/>
            <person name="Li C.Y."/>
            <person name="Wang Z.W."/>
            <person name="Zhao X."/>
            <person name="Zhong W.Y."/>
            <person name="Ma X.K."/>
            <person name="Ma L."/>
            <person name="Huang J."/>
            <person name="Chen G.Z."/>
            <person name="Huang M.Z."/>
            <person name="Huang L."/>
            <person name="Peng D.H."/>
            <person name="Luo Y.B."/>
            <person name="Zou S.Q."/>
            <person name="Chen S.P."/>
            <person name="Lan S."/>
            <person name="Tsai W.C."/>
            <person name="Van de Peer Y."/>
            <person name="Liu Z.J."/>
        </authorList>
    </citation>
    <scope>NUCLEOTIDE SEQUENCE [LARGE SCALE GENOMIC DNA]</scope>
    <source>
        <strain evidence="8">Lor288</strain>
    </source>
</reference>
<dbReference type="InterPro" id="IPR044766">
    <property type="entry name" value="NPSN/SNAP25-like_N_SNARE"/>
</dbReference>
<feature type="domain" description="T-SNARE coiled-coil homology" evidence="7">
    <location>
        <begin position="225"/>
        <end position="287"/>
    </location>
</feature>
<evidence type="ECO:0000256" key="5">
    <source>
        <dbReference type="ARBA" id="ARBA00023136"/>
    </source>
</evidence>
<evidence type="ECO:0000256" key="1">
    <source>
        <dbReference type="ARBA" id="ARBA00004370"/>
    </source>
</evidence>
<dbReference type="SMART" id="SM00397">
    <property type="entry name" value="t_SNARE"/>
    <property type="match status" value="2"/>
</dbReference>
<comment type="similarity">
    <text evidence="2">Belongs to the SNAP-25 family.</text>
</comment>
<evidence type="ECO:0000259" key="7">
    <source>
        <dbReference type="PROSITE" id="PS50192"/>
    </source>
</evidence>
<evidence type="ECO:0000256" key="2">
    <source>
        <dbReference type="ARBA" id="ARBA00009480"/>
    </source>
</evidence>
<keyword evidence="3" id="KW-0813">Transport</keyword>
<evidence type="ECO:0000256" key="4">
    <source>
        <dbReference type="ARBA" id="ARBA00022927"/>
    </source>
</evidence>
<organism evidence="8 9">
    <name type="scientific">Platanthera guangdongensis</name>
    <dbReference type="NCBI Taxonomy" id="2320717"/>
    <lineage>
        <taxon>Eukaryota</taxon>
        <taxon>Viridiplantae</taxon>
        <taxon>Streptophyta</taxon>
        <taxon>Embryophyta</taxon>
        <taxon>Tracheophyta</taxon>
        <taxon>Spermatophyta</taxon>
        <taxon>Magnoliopsida</taxon>
        <taxon>Liliopsida</taxon>
        <taxon>Asparagales</taxon>
        <taxon>Orchidaceae</taxon>
        <taxon>Orchidoideae</taxon>
        <taxon>Orchideae</taxon>
        <taxon>Orchidinae</taxon>
        <taxon>Platanthera</taxon>
    </lineage>
</organism>
<evidence type="ECO:0000313" key="9">
    <source>
        <dbReference type="Proteomes" id="UP001412067"/>
    </source>
</evidence>